<keyword evidence="11 18" id="KW-0812">Transmembrane</keyword>
<comment type="subcellular location">
    <subcellularLocation>
        <location evidence="2">Cell membrane</location>
        <topology evidence="2">Multi-pass membrane protein</topology>
    </subcellularLocation>
</comment>
<evidence type="ECO:0000256" key="5">
    <source>
        <dbReference type="ARBA" id="ARBA00010185"/>
    </source>
</evidence>
<evidence type="ECO:0000313" key="20">
    <source>
        <dbReference type="EMBL" id="KDA01576.1"/>
    </source>
</evidence>
<comment type="pathway">
    <text evidence="4">Lipid metabolism.</text>
</comment>
<evidence type="ECO:0000313" key="21">
    <source>
        <dbReference type="Proteomes" id="UP000024942"/>
    </source>
</evidence>
<comment type="pathway">
    <text evidence="3 18">Phospholipid metabolism; CDP-diacylglycerol biosynthesis; CDP-diacylglycerol from sn-glycerol 3-phosphate: step 3/3.</text>
</comment>
<dbReference type="PANTHER" id="PTHR46382:SF1">
    <property type="entry name" value="PHOSPHATIDATE CYTIDYLYLTRANSFERASE"/>
    <property type="match status" value="1"/>
</dbReference>
<feature type="transmembrane region" description="Helical" evidence="19">
    <location>
        <begin position="134"/>
        <end position="154"/>
    </location>
</feature>
<keyword evidence="12 18" id="KW-0548">Nucleotidyltransferase</keyword>
<gene>
    <name evidence="20" type="ORF">HOC_14962</name>
</gene>
<evidence type="ECO:0000256" key="9">
    <source>
        <dbReference type="ARBA" id="ARBA00022516"/>
    </source>
</evidence>
<keyword evidence="15 19" id="KW-0472">Membrane</keyword>
<keyword evidence="17" id="KW-1208">Phospholipid metabolism</keyword>
<protein>
    <recommendedName>
        <fullName evidence="7 18">Phosphatidate cytidylyltransferase</fullName>
        <ecNumber evidence="6 18">2.7.7.41</ecNumber>
    </recommendedName>
</protein>
<accession>A0A059G443</accession>
<keyword evidence="9" id="KW-0444">Lipid biosynthesis</keyword>
<reference evidence="20 21" key="1">
    <citation type="journal article" date="2014" name="Antonie Van Leeuwenhoek">
        <title>Hyphomonas beringensis sp. nov. and Hyphomonas chukchiensis sp. nov., isolated from surface seawater of the Bering Sea and Chukchi Sea.</title>
        <authorList>
            <person name="Li C."/>
            <person name="Lai Q."/>
            <person name="Li G."/>
            <person name="Dong C."/>
            <person name="Wang J."/>
            <person name="Liao Y."/>
            <person name="Shao Z."/>
        </authorList>
    </citation>
    <scope>NUCLEOTIDE SEQUENCE [LARGE SCALE GENOMIC DNA]</scope>
    <source>
        <strain evidence="20 21">SCH89</strain>
    </source>
</reference>
<evidence type="ECO:0000256" key="6">
    <source>
        <dbReference type="ARBA" id="ARBA00012487"/>
    </source>
</evidence>
<evidence type="ECO:0000256" key="2">
    <source>
        <dbReference type="ARBA" id="ARBA00004651"/>
    </source>
</evidence>
<keyword evidence="21" id="KW-1185">Reference proteome</keyword>
<feature type="transmembrane region" description="Helical" evidence="19">
    <location>
        <begin position="69"/>
        <end position="98"/>
    </location>
</feature>
<sequence>MGDWTPRDRRFSELGLRLMSAAVLIPVAVAMVWAGGWWLGIGCAVFAAAMAHEWSQISVFPRPRAMSAAAALCLLSLPLGLVWVSVLVFAAGMVFCAVAAGGTPRFRSTAMFGLLYVSGMAAGLYFLRSGPWDGRAAALFFMSLVWASDAAAYFTGRGLGGPRLLPSESPNKTWSGALGAVTACGLCGLAIGDIEMASYPVWIAAGVGTSIVAQVGDLFESGIKRRFKVKDAGTLLPGHGGVLDRVDGLGAVCIFGSLALYAIPGFAETLGF</sequence>
<feature type="transmembrane region" description="Helical" evidence="19">
    <location>
        <begin position="197"/>
        <end position="219"/>
    </location>
</feature>
<comment type="caution">
    <text evidence="20">The sequence shown here is derived from an EMBL/GenBank/DDBJ whole genome shotgun (WGS) entry which is preliminary data.</text>
</comment>
<proteinExistence type="inferred from homology"/>
<evidence type="ECO:0000256" key="1">
    <source>
        <dbReference type="ARBA" id="ARBA00001698"/>
    </source>
</evidence>
<dbReference type="EMBL" id="ARYL01000025">
    <property type="protein sequence ID" value="KDA01576.1"/>
    <property type="molecule type" value="Genomic_DNA"/>
</dbReference>
<dbReference type="AlphaFoldDB" id="A0A059G443"/>
<dbReference type="STRING" id="1280953.HOC_14962"/>
<evidence type="ECO:0000256" key="16">
    <source>
        <dbReference type="ARBA" id="ARBA00023209"/>
    </source>
</evidence>
<dbReference type="GO" id="GO:0004605">
    <property type="term" value="F:phosphatidate cytidylyltransferase activity"/>
    <property type="evidence" value="ECO:0007669"/>
    <property type="project" value="UniProtKB-EC"/>
</dbReference>
<dbReference type="PATRIC" id="fig|1280953.3.peg.3008"/>
<evidence type="ECO:0000256" key="17">
    <source>
        <dbReference type="ARBA" id="ARBA00023264"/>
    </source>
</evidence>
<evidence type="ECO:0000256" key="8">
    <source>
        <dbReference type="ARBA" id="ARBA00022475"/>
    </source>
</evidence>
<dbReference type="UniPathway" id="UPA00557">
    <property type="reaction ID" value="UER00614"/>
</dbReference>
<evidence type="ECO:0000256" key="11">
    <source>
        <dbReference type="ARBA" id="ARBA00022692"/>
    </source>
</evidence>
<keyword evidence="14" id="KW-0443">Lipid metabolism</keyword>
<evidence type="ECO:0000256" key="7">
    <source>
        <dbReference type="ARBA" id="ARBA00019373"/>
    </source>
</evidence>
<dbReference type="PANTHER" id="PTHR46382">
    <property type="entry name" value="PHOSPHATIDATE CYTIDYLYLTRANSFERASE"/>
    <property type="match status" value="1"/>
</dbReference>
<evidence type="ECO:0000256" key="12">
    <source>
        <dbReference type="ARBA" id="ARBA00022695"/>
    </source>
</evidence>
<keyword evidence="8" id="KW-1003">Cell membrane</keyword>
<evidence type="ECO:0000256" key="18">
    <source>
        <dbReference type="RuleBase" id="RU003938"/>
    </source>
</evidence>
<organism evidence="20 21">
    <name type="scientific">Hyphomonas oceanitis SCH89</name>
    <dbReference type="NCBI Taxonomy" id="1280953"/>
    <lineage>
        <taxon>Bacteria</taxon>
        <taxon>Pseudomonadati</taxon>
        <taxon>Pseudomonadota</taxon>
        <taxon>Alphaproteobacteria</taxon>
        <taxon>Hyphomonadales</taxon>
        <taxon>Hyphomonadaceae</taxon>
        <taxon>Hyphomonas</taxon>
    </lineage>
</organism>
<keyword evidence="13 19" id="KW-1133">Transmembrane helix</keyword>
<dbReference type="eggNOG" id="COG0575">
    <property type="taxonomic scope" value="Bacteria"/>
</dbReference>
<feature type="transmembrane region" description="Helical" evidence="19">
    <location>
        <begin position="174"/>
        <end position="191"/>
    </location>
</feature>
<dbReference type="GO" id="GO:0005886">
    <property type="term" value="C:plasma membrane"/>
    <property type="evidence" value="ECO:0007669"/>
    <property type="project" value="UniProtKB-SubCell"/>
</dbReference>
<evidence type="ECO:0000256" key="10">
    <source>
        <dbReference type="ARBA" id="ARBA00022679"/>
    </source>
</evidence>
<dbReference type="GO" id="GO:0016024">
    <property type="term" value="P:CDP-diacylglycerol biosynthetic process"/>
    <property type="evidence" value="ECO:0007669"/>
    <property type="project" value="UniProtKB-UniPathway"/>
</dbReference>
<feature type="transmembrane region" description="Helical" evidence="19">
    <location>
        <begin position="110"/>
        <end position="128"/>
    </location>
</feature>
<comment type="similarity">
    <text evidence="5 18">Belongs to the CDS family.</text>
</comment>
<dbReference type="RefSeq" id="WP_035539996.1">
    <property type="nucleotide sequence ID" value="NZ_ARYL01000025.1"/>
</dbReference>
<evidence type="ECO:0000256" key="15">
    <source>
        <dbReference type="ARBA" id="ARBA00023136"/>
    </source>
</evidence>
<keyword evidence="10 18" id="KW-0808">Transferase</keyword>
<evidence type="ECO:0000256" key="14">
    <source>
        <dbReference type="ARBA" id="ARBA00023098"/>
    </source>
</evidence>
<dbReference type="InterPro" id="IPR000374">
    <property type="entry name" value="PC_trans"/>
</dbReference>
<dbReference type="Pfam" id="PF01148">
    <property type="entry name" value="CTP_transf_1"/>
    <property type="match status" value="1"/>
</dbReference>
<dbReference type="PROSITE" id="PS01315">
    <property type="entry name" value="CDS"/>
    <property type="match status" value="1"/>
</dbReference>
<comment type="catalytic activity">
    <reaction evidence="1 18">
        <text>a 1,2-diacyl-sn-glycero-3-phosphate + CTP + H(+) = a CDP-1,2-diacyl-sn-glycerol + diphosphate</text>
        <dbReference type="Rhea" id="RHEA:16229"/>
        <dbReference type="ChEBI" id="CHEBI:15378"/>
        <dbReference type="ChEBI" id="CHEBI:33019"/>
        <dbReference type="ChEBI" id="CHEBI:37563"/>
        <dbReference type="ChEBI" id="CHEBI:58332"/>
        <dbReference type="ChEBI" id="CHEBI:58608"/>
        <dbReference type="EC" id="2.7.7.41"/>
    </reaction>
</comment>
<evidence type="ECO:0000256" key="13">
    <source>
        <dbReference type="ARBA" id="ARBA00022989"/>
    </source>
</evidence>
<evidence type="ECO:0000256" key="19">
    <source>
        <dbReference type="SAM" id="Phobius"/>
    </source>
</evidence>
<evidence type="ECO:0000256" key="3">
    <source>
        <dbReference type="ARBA" id="ARBA00005119"/>
    </source>
</evidence>
<name>A0A059G443_9PROT</name>
<dbReference type="OrthoDB" id="9799199at2"/>
<keyword evidence="16" id="KW-0594">Phospholipid biosynthesis</keyword>
<evidence type="ECO:0000256" key="4">
    <source>
        <dbReference type="ARBA" id="ARBA00005189"/>
    </source>
</evidence>
<feature type="transmembrane region" description="Helical" evidence="19">
    <location>
        <begin position="21"/>
        <end position="49"/>
    </location>
</feature>
<dbReference type="Proteomes" id="UP000024942">
    <property type="component" value="Unassembled WGS sequence"/>
</dbReference>
<dbReference type="EC" id="2.7.7.41" evidence="6 18"/>